<dbReference type="CDD" id="cd00303">
    <property type="entry name" value="retropepsin_like"/>
    <property type="match status" value="1"/>
</dbReference>
<gene>
    <name evidence="2" type="ORF">EZV62_016180</name>
</gene>
<sequence>MMMIPPKKTDQLEGEGDDYDEIIDVHLTALDDLVNVNSLFTIAVFIGMSVASPNQHSLEIRQECDAGPLLSKRLILYEIVSFACFLLSSLSAKSLKVLINLKKIKRKIKRIPKLDRLFKDVLLSEFWGRALLALSIVASFVGIMLLTMSMANVIQIKVGKLSCGSYYAQRSVVCLVVIVITALLLYTPSMLYVSLLPGLNGSKSLLESLPQSNLHENFAAVSTNQGFLGSITNDYEIQVFKNDEMSLIQVEAIAEGSALTSPKRNLEMKTSKKIVLNKKQMTVAELFETGLLDGISVFYMGGIKNLLVHEAELFPDSQLDVIRKKYINKGLKTLNKAGWVRMIHKEWGKESWDQHHEVLQQTHAFKDKQALQIRFLDVDEEDVVGEFYRLKQTTTVADFQDMFEEIQPRLLAMNMGLNDEYFLVSFVTEEREEVEEDETGNTQKEVIEENEEEMTISHHALTNSMGLQTIKLRGKVKNREITILVDSGSTHNFLEPEMTKFTGIEVENTDVMWVIVGGGGKISSQAKCSAFTWSLQGVEFTTEMRLLTLGGCDAVLGMQWLREIGPILLDAKQLNMSFMRQGKWLTLHGIKKDSKLTSLVGRNVAVQLKKA</sequence>
<protein>
    <submittedName>
        <fullName evidence="2">Uncharacterized protein</fullName>
    </submittedName>
</protein>
<accession>A0A5C7HMT6</accession>
<dbReference type="SUPFAM" id="SSF50630">
    <property type="entry name" value="Acid proteases"/>
    <property type="match status" value="1"/>
</dbReference>
<evidence type="ECO:0000313" key="3">
    <source>
        <dbReference type="Proteomes" id="UP000323000"/>
    </source>
</evidence>
<reference evidence="3" key="1">
    <citation type="journal article" date="2019" name="Gigascience">
        <title>De novo genome assembly of the endangered Acer yangbiense, a plant species with extremely small populations endemic to Yunnan Province, China.</title>
        <authorList>
            <person name="Yang J."/>
            <person name="Wariss H.M."/>
            <person name="Tao L."/>
            <person name="Zhang R."/>
            <person name="Yun Q."/>
            <person name="Hollingsworth P."/>
            <person name="Dao Z."/>
            <person name="Luo G."/>
            <person name="Guo H."/>
            <person name="Ma Y."/>
            <person name="Sun W."/>
        </authorList>
    </citation>
    <scope>NUCLEOTIDE SEQUENCE [LARGE SCALE GENOMIC DNA]</scope>
    <source>
        <strain evidence="3">cv. Malutang</strain>
    </source>
</reference>
<keyword evidence="1" id="KW-0472">Membrane</keyword>
<dbReference type="InterPro" id="IPR021109">
    <property type="entry name" value="Peptidase_aspartic_dom_sf"/>
</dbReference>
<dbReference type="Gene3D" id="2.40.70.10">
    <property type="entry name" value="Acid Proteases"/>
    <property type="match status" value="1"/>
</dbReference>
<dbReference type="Pfam" id="PF08284">
    <property type="entry name" value="RVP_2"/>
    <property type="match status" value="1"/>
</dbReference>
<comment type="caution">
    <text evidence="2">The sequence shown here is derived from an EMBL/GenBank/DDBJ whole genome shotgun (WGS) entry which is preliminary data.</text>
</comment>
<dbReference type="EMBL" id="VAHF01000007">
    <property type="protein sequence ID" value="TXG58351.1"/>
    <property type="molecule type" value="Genomic_DNA"/>
</dbReference>
<dbReference type="AlphaFoldDB" id="A0A5C7HMT6"/>
<name>A0A5C7HMT6_9ROSI</name>
<dbReference type="PANTHER" id="PTHR33430">
    <property type="entry name" value="MATERNAL EFFECT EMBRYO ARREST PROTEIN"/>
    <property type="match status" value="1"/>
</dbReference>
<dbReference type="PANTHER" id="PTHR33430:SF1">
    <property type="entry name" value="PGG DOMAIN-CONTAINING PROTEIN"/>
    <property type="match status" value="1"/>
</dbReference>
<feature type="transmembrane region" description="Helical" evidence="1">
    <location>
        <begin position="172"/>
        <end position="195"/>
    </location>
</feature>
<dbReference type="OrthoDB" id="666653at2759"/>
<feature type="transmembrane region" description="Helical" evidence="1">
    <location>
        <begin position="126"/>
        <end position="151"/>
    </location>
</feature>
<organism evidence="2 3">
    <name type="scientific">Acer yangbiense</name>
    <dbReference type="NCBI Taxonomy" id="1000413"/>
    <lineage>
        <taxon>Eukaryota</taxon>
        <taxon>Viridiplantae</taxon>
        <taxon>Streptophyta</taxon>
        <taxon>Embryophyta</taxon>
        <taxon>Tracheophyta</taxon>
        <taxon>Spermatophyta</taxon>
        <taxon>Magnoliopsida</taxon>
        <taxon>eudicotyledons</taxon>
        <taxon>Gunneridae</taxon>
        <taxon>Pentapetalae</taxon>
        <taxon>rosids</taxon>
        <taxon>malvids</taxon>
        <taxon>Sapindales</taxon>
        <taxon>Sapindaceae</taxon>
        <taxon>Hippocastanoideae</taxon>
        <taxon>Acereae</taxon>
        <taxon>Acer</taxon>
    </lineage>
</organism>
<proteinExistence type="predicted"/>
<evidence type="ECO:0000256" key="1">
    <source>
        <dbReference type="SAM" id="Phobius"/>
    </source>
</evidence>
<keyword evidence="3" id="KW-1185">Reference proteome</keyword>
<keyword evidence="1" id="KW-1133">Transmembrane helix</keyword>
<dbReference type="Proteomes" id="UP000323000">
    <property type="component" value="Chromosome 7"/>
</dbReference>
<keyword evidence="1" id="KW-0812">Transmembrane</keyword>
<evidence type="ECO:0000313" key="2">
    <source>
        <dbReference type="EMBL" id="TXG58351.1"/>
    </source>
</evidence>